<name>A0A4U6VYX6_SETVI</name>
<keyword evidence="1" id="KW-0732">Signal</keyword>
<organism evidence="2 3">
    <name type="scientific">Setaria viridis</name>
    <name type="common">Green bristlegrass</name>
    <name type="synonym">Setaria italica subsp. viridis</name>
    <dbReference type="NCBI Taxonomy" id="4556"/>
    <lineage>
        <taxon>Eukaryota</taxon>
        <taxon>Viridiplantae</taxon>
        <taxon>Streptophyta</taxon>
        <taxon>Embryophyta</taxon>
        <taxon>Tracheophyta</taxon>
        <taxon>Spermatophyta</taxon>
        <taxon>Magnoliopsida</taxon>
        <taxon>Liliopsida</taxon>
        <taxon>Poales</taxon>
        <taxon>Poaceae</taxon>
        <taxon>PACMAD clade</taxon>
        <taxon>Panicoideae</taxon>
        <taxon>Panicodae</taxon>
        <taxon>Paniceae</taxon>
        <taxon>Cenchrinae</taxon>
        <taxon>Setaria</taxon>
    </lineage>
</organism>
<evidence type="ECO:0000313" key="2">
    <source>
        <dbReference type="EMBL" id="TKW34435.1"/>
    </source>
</evidence>
<dbReference type="Gramene" id="TKW34435">
    <property type="protein sequence ID" value="TKW34435"/>
    <property type="gene ID" value="SEVIR_2G307351v2"/>
</dbReference>
<dbReference type="Proteomes" id="UP000298652">
    <property type="component" value="Chromosome 2"/>
</dbReference>
<proteinExistence type="predicted"/>
<gene>
    <name evidence="2" type="ORF">SEVIR_2G307351v2</name>
</gene>
<evidence type="ECO:0000256" key="1">
    <source>
        <dbReference type="SAM" id="SignalP"/>
    </source>
</evidence>
<dbReference type="AlphaFoldDB" id="A0A4U6VYX6"/>
<keyword evidence="3" id="KW-1185">Reference proteome</keyword>
<sequence>MTLSLNKVVASLMVVSFPTAVEATVQVQRSREDGGVINKLTEACSGLA</sequence>
<accession>A0A4U6VYX6</accession>
<reference evidence="2" key="1">
    <citation type="submission" date="2019-03" db="EMBL/GenBank/DDBJ databases">
        <title>WGS assembly of Setaria viridis.</title>
        <authorList>
            <person name="Huang P."/>
            <person name="Jenkins J."/>
            <person name="Grimwood J."/>
            <person name="Barry K."/>
            <person name="Healey A."/>
            <person name="Mamidi S."/>
            <person name="Sreedasyam A."/>
            <person name="Shu S."/>
            <person name="Feldman M."/>
            <person name="Wu J."/>
            <person name="Yu Y."/>
            <person name="Chen C."/>
            <person name="Johnson J."/>
            <person name="Rokhsar D."/>
            <person name="Baxter I."/>
            <person name="Schmutz J."/>
            <person name="Brutnell T."/>
            <person name="Kellogg E."/>
        </authorList>
    </citation>
    <scope>NUCLEOTIDE SEQUENCE [LARGE SCALE GENOMIC DNA]</scope>
</reference>
<feature type="chain" id="PRO_5020933595" evidence="1">
    <location>
        <begin position="24"/>
        <end position="48"/>
    </location>
</feature>
<evidence type="ECO:0000313" key="3">
    <source>
        <dbReference type="Proteomes" id="UP000298652"/>
    </source>
</evidence>
<feature type="signal peptide" evidence="1">
    <location>
        <begin position="1"/>
        <end position="23"/>
    </location>
</feature>
<dbReference type="EMBL" id="CM016553">
    <property type="protein sequence ID" value="TKW34435.1"/>
    <property type="molecule type" value="Genomic_DNA"/>
</dbReference>
<protein>
    <submittedName>
        <fullName evidence="2">Uncharacterized protein</fullName>
    </submittedName>
</protein>